<sequence length="77" mass="7597">MDVARNAPCPCGSGQKYKNCCAGKSSGIGRNGAGIIIGLVLLVGVLIAGAAVSGAGDGPQGEGAPGQVWSEEHGHWH</sequence>
<keyword evidence="3" id="KW-1185">Reference proteome</keyword>
<feature type="region of interest" description="Disordered" evidence="1">
    <location>
        <begin position="54"/>
        <end position="77"/>
    </location>
</feature>
<reference evidence="2 3" key="1">
    <citation type="submission" date="2016-11" db="EMBL/GenBank/DDBJ databases">
        <title>Study of marine rhodopsin-containing bacteria.</title>
        <authorList>
            <person name="Yoshizawa S."/>
            <person name="Kumagai Y."/>
            <person name="Kogure K."/>
        </authorList>
    </citation>
    <scope>NUCLEOTIDE SEQUENCE [LARGE SCALE GENOMIC DNA]</scope>
    <source>
        <strain evidence="2 3">SG-29</strain>
    </source>
</reference>
<accession>A0A259U1D6</accession>
<feature type="compositionally biased region" description="Gly residues" evidence="1">
    <location>
        <begin position="55"/>
        <end position="64"/>
    </location>
</feature>
<dbReference type="AlphaFoldDB" id="A0A259U1D6"/>
<protein>
    <recommendedName>
        <fullName evidence="4">Zinc chelation protein SecC</fullName>
    </recommendedName>
</protein>
<dbReference type="InParanoid" id="A0A259U1D6"/>
<organism evidence="2 3">
    <name type="scientific">Rubricoccus marinus</name>
    <dbReference type="NCBI Taxonomy" id="716817"/>
    <lineage>
        <taxon>Bacteria</taxon>
        <taxon>Pseudomonadati</taxon>
        <taxon>Rhodothermota</taxon>
        <taxon>Rhodothermia</taxon>
        <taxon>Rhodothermales</taxon>
        <taxon>Rubricoccaceae</taxon>
        <taxon>Rubricoccus</taxon>
    </lineage>
</organism>
<evidence type="ECO:0000313" key="3">
    <source>
        <dbReference type="Proteomes" id="UP000216446"/>
    </source>
</evidence>
<evidence type="ECO:0000313" key="2">
    <source>
        <dbReference type="EMBL" id="OZC03845.1"/>
    </source>
</evidence>
<evidence type="ECO:0008006" key="4">
    <source>
        <dbReference type="Google" id="ProtNLM"/>
    </source>
</evidence>
<evidence type="ECO:0000256" key="1">
    <source>
        <dbReference type="SAM" id="MobiDB-lite"/>
    </source>
</evidence>
<dbReference type="Gene3D" id="3.10.450.50">
    <property type="match status" value="1"/>
</dbReference>
<dbReference type="Proteomes" id="UP000216446">
    <property type="component" value="Unassembled WGS sequence"/>
</dbReference>
<dbReference type="SUPFAM" id="SSF103642">
    <property type="entry name" value="Sec-C motif"/>
    <property type="match status" value="1"/>
</dbReference>
<gene>
    <name evidence="2" type="ORF">BSZ36_13125</name>
</gene>
<dbReference type="RefSeq" id="WP_094549665.1">
    <property type="nucleotide sequence ID" value="NZ_MQWB01000001.1"/>
</dbReference>
<dbReference type="InterPro" id="IPR004027">
    <property type="entry name" value="SEC_C_motif"/>
</dbReference>
<proteinExistence type="predicted"/>
<dbReference type="Pfam" id="PF02810">
    <property type="entry name" value="SEC-C"/>
    <property type="match status" value="1"/>
</dbReference>
<comment type="caution">
    <text evidence="2">The sequence shown here is derived from an EMBL/GenBank/DDBJ whole genome shotgun (WGS) entry which is preliminary data.</text>
</comment>
<name>A0A259U1D6_9BACT</name>
<dbReference type="EMBL" id="MQWB01000001">
    <property type="protein sequence ID" value="OZC03845.1"/>
    <property type="molecule type" value="Genomic_DNA"/>
</dbReference>